<name>A0A9D1NL28_9BACT</name>
<dbReference type="SMART" id="SM00388">
    <property type="entry name" value="HisKA"/>
    <property type="match status" value="1"/>
</dbReference>
<comment type="catalytic activity">
    <reaction evidence="1">
        <text>ATP + protein L-histidine = ADP + protein N-phospho-L-histidine.</text>
        <dbReference type="EC" id="2.7.13.3"/>
    </reaction>
</comment>
<dbReference type="SUPFAM" id="SSF55874">
    <property type="entry name" value="ATPase domain of HSP90 chaperone/DNA topoisomerase II/histidine kinase"/>
    <property type="match status" value="1"/>
</dbReference>
<dbReference type="NCBIfam" id="TIGR00229">
    <property type="entry name" value="sensory_box"/>
    <property type="match status" value="1"/>
</dbReference>
<dbReference type="PANTHER" id="PTHR43065:SF10">
    <property type="entry name" value="PEROXIDE STRESS-ACTIVATED HISTIDINE KINASE MAK3"/>
    <property type="match status" value="1"/>
</dbReference>
<keyword evidence="5" id="KW-0547">Nucleotide-binding</keyword>
<dbReference type="SMART" id="SM00387">
    <property type="entry name" value="HATPase_c"/>
    <property type="match status" value="1"/>
</dbReference>
<dbReference type="PROSITE" id="PS50112">
    <property type="entry name" value="PAS"/>
    <property type="match status" value="1"/>
</dbReference>
<dbReference type="InterPro" id="IPR035965">
    <property type="entry name" value="PAS-like_dom_sf"/>
</dbReference>
<dbReference type="CDD" id="cd00075">
    <property type="entry name" value="HATPase"/>
    <property type="match status" value="1"/>
</dbReference>
<evidence type="ECO:0000313" key="11">
    <source>
        <dbReference type="EMBL" id="HIV08610.1"/>
    </source>
</evidence>
<evidence type="ECO:0000313" key="12">
    <source>
        <dbReference type="Proteomes" id="UP000886845"/>
    </source>
</evidence>
<dbReference type="SUPFAM" id="SSF47384">
    <property type="entry name" value="Homodimeric domain of signal transducing histidine kinase"/>
    <property type="match status" value="1"/>
</dbReference>
<dbReference type="Gene3D" id="3.30.565.10">
    <property type="entry name" value="Histidine kinase-like ATPase, C-terminal domain"/>
    <property type="match status" value="1"/>
</dbReference>
<dbReference type="Pfam" id="PF02518">
    <property type="entry name" value="HATPase_c"/>
    <property type="match status" value="1"/>
</dbReference>
<evidence type="ECO:0000259" key="10">
    <source>
        <dbReference type="PROSITE" id="PS50112"/>
    </source>
</evidence>
<dbReference type="EC" id="2.7.13.3" evidence="2"/>
<dbReference type="InterPro" id="IPR036097">
    <property type="entry name" value="HisK_dim/P_sf"/>
</dbReference>
<dbReference type="AlphaFoldDB" id="A0A9D1NL28"/>
<dbReference type="PANTHER" id="PTHR43065">
    <property type="entry name" value="SENSOR HISTIDINE KINASE"/>
    <property type="match status" value="1"/>
</dbReference>
<feature type="domain" description="PAS" evidence="10">
    <location>
        <begin position="31"/>
        <end position="78"/>
    </location>
</feature>
<feature type="domain" description="Histidine kinase" evidence="9">
    <location>
        <begin position="163"/>
        <end position="376"/>
    </location>
</feature>
<dbReference type="Proteomes" id="UP000886845">
    <property type="component" value="Unassembled WGS sequence"/>
</dbReference>
<dbReference type="InterPro" id="IPR005467">
    <property type="entry name" value="His_kinase_dom"/>
</dbReference>
<dbReference type="CDD" id="cd00082">
    <property type="entry name" value="HisKA"/>
    <property type="match status" value="1"/>
</dbReference>
<evidence type="ECO:0000256" key="6">
    <source>
        <dbReference type="ARBA" id="ARBA00022777"/>
    </source>
</evidence>
<sequence length="392" mass="43504">MRQGFFDKFVSRLDRIEAPVAEAHIAELARERGFLETLFQSIDEGLVVVGDGMRLLYANRAAERMIGFDAEERRGKSLGRYLRDWGVEALLRQQVTDWARIETREVELAYPERRVVAFYARPVAYDGRTELLLILRDVTRERLAEENALADERLAAVKTLAAGVAHEIGNPLNALTIHLQLLNRELRSVKDEALRASLGGLTTVAEREVTRLDGILRRFLAAIRPTKPNLSRGNVRDVVDATLRLLAPDLEQRHIALARTVPEAVPEIFLDAQQLEQVFFNLVKNAMDAVPDGGRIGVTVTVDDAWVNVSVLDNGTGIPEELLGRIFDPYVTTKAKGNGLGLMIVRRIVQAHGGAITCASHAGEGTCFTVRLPRAERRVRALGEAPAKQETP</sequence>
<evidence type="ECO:0000256" key="8">
    <source>
        <dbReference type="ARBA" id="ARBA00023012"/>
    </source>
</evidence>
<dbReference type="EMBL" id="DVOR01000022">
    <property type="protein sequence ID" value="HIV08610.1"/>
    <property type="molecule type" value="Genomic_DNA"/>
</dbReference>
<evidence type="ECO:0000256" key="7">
    <source>
        <dbReference type="ARBA" id="ARBA00022840"/>
    </source>
</evidence>
<accession>A0A9D1NL28</accession>
<dbReference type="PRINTS" id="PR00344">
    <property type="entry name" value="BCTRLSENSOR"/>
</dbReference>
<dbReference type="SMART" id="SM00091">
    <property type="entry name" value="PAS"/>
    <property type="match status" value="1"/>
</dbReference>
<reference evidence="11" key="1">
    <citation type="submission" date="2020-10" db="EMBL/GenBank/DDBJ databases">
        <authorList>
            <person name="Gilroy R."/>
        </authorList>
    </citation>
    <scope>NUCLEOTIDE SEQUENCE</scope>
    <source>
        <strain evidence="11">35461</strain>
    </source>
</reference>
<dbReference type="GO" id="GO:0000155">
    <property type="term" value="F:phosphorelay sensor kinase activity"/>
    <property type="evidence" value="ECO:0007669"/>
    <property type="project" value="InterPro"/>
</dbReference>
<reference evidence="11" key="2">
    <citation type="journal article" date="2021" name="PeerJ">
        <title>Extensive microbial diversity within the chicken gut microbiome revealed by metagenomics and culture.</title>
        <authorList>
            <person name="Gilroy R."/>
            <person name="Ravi A."/>
            <person name="Getino M."/>
            <person name="Pursley I."/>
            <person name="Horton D.L."/>
            <person name="Alikhan N.F."/>
            <person name="Baker D."/>
            <person name="Gharbi K."/>
            <person name="Hall N."/>
            <person name="Watson M."/>
            <person name="Adriaenssens E.M."/>
            <person name="Foster-Nyarko E."/>
            <person name="Jarju S."/>
            <person name="Secka A."/>
            <person name="Antonio M."/>
            <person name="Oren A."/>
            <person name="Chaudhuri R.R."/>
            <person name="La Ragione R."/>
            <person name="Hildebrand F."/>
            <person name="Pallen M.J."/>
        </authorList>
    </citation>
    <scope>NUCLEOTIDE SEQUENCE</scope>
    <source>
        <strain evidence="11">35461</strain>
    </source>
</reference>
<keyword evidence="7" id="KW-0067">ATP-binding</keyword>
<dbReference type="InterPro" id="IPR003594">
    <property type="entry name" value="HATPase_dom"/>
</dbReference>
<dbReference type="InterPro" id="IPR003661">
    <property type="entry name" value="HisK_dim/P_dom"/>
</dbReference>
<evidence type="ECO:0000259" key="9">
    <source>
        <dbReference type="PROSITE" id="PS50109"/>
    </source>
</evidence>
<evidence type="ECO:0000256" key="3">
    <source>
        <dbReference type="ARBA" id="ARBA00022553"/>
    </source>
</evidence>
<evidence type="ECO:0000256" key="1">
    <source>
        <dbReference type="ARBA" id="ARBA00000085"/>
    </source>
</evidence>
<dbReference type="InterPro" id="IPR013656">
    <property type="entry name" value="PAS_4"/>
</dbReference>
<gene>
    <name evidence="11" type="ORF">IAC79_00650</name>
</gene>
<protein>
    <recommendedName>
        <fullName evidence="2">histidine kinase</fullName>
        <ecNumber evidence="2">2.7.13.3</ecNumber>
    </recommendedName>
</protein>
<keyword evidence="8" id="KW-0902">Two-component regulatory system</keyword>
<dbReference type="PROSITE" id="PS50109">
    <property type="entry name" value="HIS_KIN"/>
    <property type="match status" value="1"/>
</dbReference>
<dbReference type="CDD" id="cd00130">
    <property type="entry name" value="PAS"/>
    <property type="match status" value="1"/>
</dbReference>
<dbReference type="InterPro" id="IPR004358">
    <property type="entry name" value="Sig_transdc_His_kin-like_C"/>
</dbReference>
<evidence type="ECO:0000256" key="5">
    <source>
        <dbReference type="ARBA" id="ARBA00022741"/>
    </source>
</evidence>
<keyword evidence="3" id="KW-0597">Phosphoprotein</keyword>
<keyword evidence="6" id="KW-0418">Kinase</keyword>
<comment type="caution">
    <text evidence="11">The sequence shown here is derived from an EMBL/GenBank/DDBJ whole genome shotgun (WGS) entry which is preliminary data.</text>
</comment>
<dbReference type="InterPro" id="IPR036890">
    <property type="entry name" value="HATPase_C_sf"/>
</dbReference>
<dbReference type="Gene3D" id="3.30.450.20">
    <property type="entry name" value="PAS domain"/>
    <property type="match status" value="1"/>
</dbReference>
<dbReference type="InterPro" id="IPR000014">
    <property type="entry name" value="PAS"/>
</dbReference>
<evidence type="ECO:0000256" key="2">
    <source>
        <dbReference type="ARBA" id="ARBA00012438"/>
    </source>
</evidence>
<organism evidence="11 12">
    <name type="scientific">Candidatus Spyradenecus faecavium</name>
    <dbReference type="NCBI Taxonomy" id="2840947"/>
    <lineage>
        <taxon>Bacteria</taxon>
        <taxon>Pseudomonadati</taxon>
        <taxon>Lentisphaerota</taxon>
        <taxon>Lentisphaeria</taxon>
        <taxon>Lentisphaerales</taxon>
        <taxon>Lentisphaeraceae</taxon>
        <taxon>Lentisphaeraceae incertae sedis</taxon>
        <taxon>Candidatus Spyradenecus</taxon>
    </lineage>
</organism>
<dbReference type="SUPFAM" id="SSF55785">
    <property type="entry name" value="PYP-like sensor domain (PAS domain)"/>
    <property type="match status" value="1"/>
</dbReference>
<proteinExistence type="predicted"/>
<evidence type="ECO:0000256" key="4">
    <source>
        <dbReference type="ARBA" id="ARBA00022679"/>
    </source>
</evidence>
<dbReference type="GO" id="GO:0005524">
    <property type="term" value="F:ATP binding"/>
    <property type="evidence" value="ECO:0007669"/>
    <property type="project" value="UniProtKB-KW"/>
</dbReference>
<keyword evidence="4" id="KW-0808">Transferase</keyword>
<dbReference type="Gene3D" id="1.10.287.130">
    <property type="match status" value="1"/>
</dbReference>
<dbReference type="Pfam" id="PF00512">
    <property type="entry name" value="HisKA"/>
    <property type="match status" value="1"/>
</dbReference>
<dbReference type="Pfam" id="PF08448">
    <property type="entry name" value="PAS_4"/>
    <property type="match status" value="1"/>
</dbReference>